<proteinExistence type="predicted"/>
<feature type="transmembrane region" description="Helical" evidence="1">
    <location>
        <begin position="6"/>
        <end position="22"/>
    </location>
</feature>
<accession>A0A942T4W5</accession>
<feature type="transmembrane region" description="Helical" evidence="1">
    <location>
        <begin position="130"/>
        <end position="149"/>
    </location>
</feature>
<feature type="transmembrane region" description="Helical" evidence="1">
    <location>
        <begin position="75"/>
        <end position="96"/>
    </location>
</feature>
<evidence type="ECO:0000256" key="1">
    <source>
        <dbReference type="SAM" id="Phobius"/>
    </source>
</evidence>
<evidence type="ECO:0000313" key="4">
    <source>
        <dbReference type="Proteomes" id="UP000677265"/>
    </source>
</evidence>
<dbReference type="EMBL" id="JAGYPE020000077">
    <property type="protein sequence ID" value="MCH6269044.1"/>
    <property type="molecule type" value="Genomic_DNA"/>
</dbReference>
<dbReference type="PIRSF" id="PIRSF036710">
    <property type="entry name" value="YphA_Bacsu"/>
    <property type="match status" value="1"/>
</dbReference>
<keyword evidence="1" id="KW-0472">Membrane</keyword>
<gene>
    <name evidence="3" type="ORF">KHB02_026280</name>
    <name evidence="2" type="ORF">KHB02_27730</name>
</gene>
<evidence type="ECO:0000313" key="2">
    <source>
        <dbReference type="EMBL" id="MBS4185178.1"/>
    </source>
</evidence>
<dbReference type="EMBL" id="JAGYPE010000005">
    <property type="protein sequence ID" value="MBS4185178.1"/>
    <property type="molecule type" value="Genomic_DNA"/>
</dbReference>
<sequence>MEGATFYLIFWMFWVYLTFILPKDNPYRLRVAAAVLILIIFSNHHFSFGMVDVYASGVIILGYSYLFISKEKQRVIIYLLICSLIITIAYVTFHLFEIFDPVWLIFKKEWMMGIGIGYLAIILQKTLKGRLLIIFSGTMQGELLYAYILNKFQFPHSIGDFAYLDVCALISAVTVGWSLLENAGAVLQNHFHFLEKTKQKSS</sequence>
<keyword evidence="1" id="KW-0812">Transmembrane</keyword>
<organism evidence="2">
    <name type="scientific">Neobacillus citreus</name>
    <dbReference type="NCBI Taxonomy" id="2833578"/>
    <lineage>
        <taxon>Bacteria</taxon>
        <taxon>Bacillati</taxon>
        <taxon>Bacillota</taxon>
        <taxon>Bacilli</taxon>
        <taxon>Bacillales</taxon>
        <taxon>Bacillaceae</taxon>
        <taxon>Neobacillus</taxon>
    </lineage>
</organism>
<evidence type="ECO:0000313" key="3">
    <source>
        <dbReference type="EMBL" id="MCH6269044.1"/>
    </source>
</evidence>
<keyword evidence="1" id="KW-1133">Transmembrane helix</keyword>
<name>A0A942T4W5_9BACI</name>
<dbReference type="Pfam" id="PF24124">
    <property type="entry name" value="YphA"/>
    <property type="match status" value="1"/>
</dbReference>
<protein>
    <submittedName>
        <fullName evidence="2">Uncharacterized protein</fullName>
    </submittedName>
</protein>
<dbReference type="Proteomes" id="UP000677265">
    <property type="component" value="Unassembled WGS sequence"/>
</dbReference>
<reference evidence="2" key="1">
    <citation type="submission" date="2021-05" db="EMBL/GenBank/DDBJ databases">
        <title>Novel Bacillus species.</title>
        <authorList>
            <person name="Liu G."/>
        </authorList>
    </citation>
    <scope>NUCLEOTIDE SEQUENCE</scope>
    <source>
        <strain evidence="2 4">FJAT-50051</strain>
    </source>
</reference>
<dbReference type="AlphaFoldDB" id="A0A942T4W5"/>
<dbReference type="RefSeq" id="WP_213145019.1">
    <property type="nucleotide sequence ID" value="NZ_JAGYPE020000077.1"/>
</dbReference>
<feature type="transmembrane region" description="Helical" evidence="1">
    <location>
        <begin position="161"/>
        <end position="180"/>
    </location>
</feature>
<comment type="caution">
    <text evidence="2">The sequence shown here is derived from an EMBL/GenBank/DDBJ whole genome shotgun (WGS) entry which is preliminary data.</text>
</comment>
<feature type="transmembrane region" description="Helical" evidence="1">
    <location>
        <begin position="102"/>
        <end position="123"/>
    </location>
</feature>
<keyword evidence="4" id="KW-1185">Reference proteome</keyword>
<dbReference type="InterPro" id="IPR014617">
    <property type="entry name" value="YphA_Bacsu"/>
</dbReference>
<feature type="transmembrane region" description="Helical" evidence="1">
    <location>
        <begin position="53"/>
        <end position="68"/>
    </location>
</feature>